<organism evidence="3 4">
    <name type="scientific">Sinorhizobium fredii (strain HH103)</name>
    <dbReference type="NCBI Taxonomy" id="1117943"/>
    <lineage>
        <taxon>Bacteria</taxon>
        <taxon>Pseudomonadati</taxon>
        <taxon>Pseudomonadota</taxon>
        <taxon>Alphaproteobacteria</taxon>
        <taxon>Hyphomicrobiales</taxon>
        <taxon>Rhizobiaceae</taxon>
        <taxon>Sinorhizobium/Ensifer group</taxon>
        <taxon>Sinorhizobium</taxon>
    </lineage>
</organism>
<evidence type="ECO:0000313" key="3">
    <source>
        <dbReference type="EMBL" id="CCE97315.1"/>
    </source>
</evidence>
<gene>
    <name evidence="3" type="primary">phzf3</name>
    <name evidence="3" type="ordered locus">SFHH103_02823</name>
</gene>
<reference evidence="3 4" key="1">
    <citation type="journal article" date="2012" name="J. Bacteriol.">
        <title>Genome sequence of the soybean symbiont Sinorhizobium fredii HH103.</title>
        <authorList>
            <person name="Weidner S."/>
            <person name="Becker A."/>
            <person name="Bonilla I."/>
            <person name="Jaenicke S."/>
            <person name="Lloret J."/>
            <person name="Margaret I."/>
            <person name="Puhler A."/>
            <person name="Ruiz-Sainz J.E."/>
            <person name="Schneiker-Bekel S."/>
            <person name="Szczepanowski R."/>
            <person name="Vinardell J.M."/>
            <person name="Zehner S."/>
            <person name="Gottfert M."/>
        </authorList>
    </citation>
    <scope>NUCLEOTIDE SEQUENCE [LARGE SCALE GENOMIC DNA]</scope>
    <source>
        <strain evidence="3 4">HH103</strain>
    </source>
</reference>
<dbReference type="EMBL" id="HE616890">
    <property type="protein sequence ID" value="CCE97315.1"/>
    <property type="molecule type" value="Genomic_DNA"/>
</dbReference>
<evidence type="ECO:0000256" key="2">
    <source>
        <dbReference type="PIRSR" id="PIRSR016184-1"/>
    </source>
</evidence>
<proteinExistence type="inferred from homology"/>
<dbReference type="GO" id="GO:0008837">
    <property type="term" value="F:diaminopimelate epimerase activity"/>
    <property type="evidence" value="ECO:0007669"/>
    <property type="project" value="UniProtKB-EC"/>
</dbReference>
<dbReference type="NCBIfam" id="TIGR00654">
    <property type="entry name" value="PhzF_family"/>
    <property type="match status" value="1"/>
</dbReference>
<dbReference type="PANTHER" id="PTHR13774:SF32">
    <property type="entry name" value="ANTISENSE-ENHANCING SEQUENCE 1"/>
    <property type="match status" value="1"/>
</dbReference>
<dbReference type="HOGENOM" id="CLU_048756_0_1_5"/>
<dbReference type="PIRSF" id="PIRSF016184">
    <property type="entry name" value="PhzC_PhzF"/>
    <property type="match status" value="1"/>
</dbReference>
<accession>G9ABM4</accession>
<dbReference type="Proteomes" id="UP000007735">
    <property type="component" value="Chromosome"/>
</dbReference>
<dbReference type="PATRIC" id="fig|380.5.peg.2998"/>
<protein>
    <submittedName>
        <fullName evidence="3">Diaminopimelate epimerase DAP epimerase</fullName>
        <ecNumber evidence="3">5.1.1.7</ecNumber>
    </submittedName>
</protein>
<dbReference type="eggNOG" id="COG0384">
    <property type="taxonomic scope" value="Bacteria"/>
</dbReference>
<comment type="similarity">
    <text evidence="1">Belongs to the PhzF family.</text>
</comment>
<feature type="active site" evidence="2">
    <location>
        <position position="69"/>
    </location>
</feature>
<evidence type="ECO:0000313" key="4">
    <source>
        <dbReference type="Proteomes" id="UP000007735"/>
    </source>
</evidence>
<dbReference type="PANTHER" id="PTHR13774">
    <property type="entry name" value="PHENAZINE BIOSYNTHESIS PROTEIN"/>
    <property type="match status" value="1"/>
</dbReference>
<dbReference type="AlphaFoldDB" id="G9ABM4"/>
<evidence type="ECO:0000256" key="1">
    <source>
        <dbReference type="ARBA" id="ARBA00008270"/>
    </source>
</evidence>
<dbReference type="KEGG" id="sfh:SFHH103_02823"/>
<dbReference type="Pfam" id="PF02567">
    <property type="entry name" value="PhzC-PhzF"/>
    <property type="match status" value="1"/>
</dbReference>
<dbReference type="STRING" id="1117943.SFHH103_02823"/>
<keyword evidence="3" id="KW-0413">Isomerase</keyword>
<dbReference type="SUPFAM" id="SSF54506">
    <property type="entry name" value="Diaminopimelate epimerase-like"/>
    <property type="match status" value="1"/>
</dbReference>
<dbReference type="GO" id="GO:0005737">
    <property type="term" value="C:cytoplasm"/>
    <property type="evidence" value="ECO:0007669"/>
    <property type="project" value="TreeGrafter"/>
</dbReference>
<name>G9ABM4_SINF1</name>
<dbReference type="EC" id="5.1.1.7" evidence="3"/>
<sequence length="327" mass="35115">MLFQPSRQRSYISAISDCPEASMNTVSYVTVDVFTAERFAGNQLAVIPDARGLSDDEMQAIAVEFGYSEVTFVLPPDDPANTARVRIFTPVAEVPFAGHPNVGTAFVLGRQQEIFGRKPGDKLRFEENAGLVEVALLRKEGAITGARIVAPRPLAIGPVIDAATVAACASLQPPDVSERSHAPVRVSVGLAFAAAELRDVGTLSNARPNVSAFHEANARYPLADDSFSLFLYARTPERPWQIRARMFAPLDNVIEDPATGSASAALGAYLVSRLRQADADIEITIEQGVEMGRRSLIDVAVSKKDGTVREVSVAGDCVMVMRGSIEV</sequence>
<dbReference type="InterPro" id="IPR003719">
    <property type="entry name" value="Phenazine_PhzF-like"/>
</dbReference>
<dbReference type="Gene3D" id="3.10.310.10">
    <property type="entry name" value="Diaminopimelate Epimerase, Chain A, domain 1"/>
    <property type="match status" value="2"/>
</dbReference>